<dbReference type="AlphaFoldDB" id="A0A3D2XAM1"/>
<feature type="domain" description="SGNH hydrolase-type esterase" evidence="1">
    <location>
        <begin position="184"/>
        <end position="362"/>
    </location>
</feature>
<feature type="domain" description="SGNH hydrolase-type esterase N-terminal" evidence="2">
    <location>
        <begin position="22"/>
        <end position="173"/>
    </location>
</feature>
<evidence type="ECO:0000313" key="3">
    <source>
        <dbReference type="EMBL" id="HCL03643.1"/>
    </source>
</evidence>
<evidence type="ECO:0000313" key="4">
    <source>
        <dbReference type="Proteomes" id="UP000262969"/>
    </source>
</evidence>
<reference evidence="3 4" key="1">
    <citation type="journal article" date="2018" name="Nat. Biotechnol.">
        <title>A standardized bacterial taxonomy based on genome phylogeny substantially revises the tree of life.</title>
        <authorList>
            <person name="Parks D.H."/>
            <person name="Chuvochina M."/>
            <person name="Waite D.W."/>
            <person name="Rinke C."/>
            <person name="Skarshewski A."/>
            <person name="Chaumeil P.A."/>
            <person name="Hugenholtz P."/>
        </authorList>
    </citation>
    <scope>NUCLEOTIDE SEQUENCE [LARGE SCALE GENOMIC DNA]</scope>
    <source>
        <strain evidence="3">UBA11728</strain>
    </source>
</reference>
<sequence>MTTDKPVDKNMLGNETNVEENITWLSVEDCRLRLSGFAFFEEDHKLERIPNRLKSVFNEINPCLNELGGNTAGGQLSFRSSTSRILIRAKITAVPNMVSMTPVAQCGFDCYIGESPKNLKFFGITKFDRTQSEYICEVVSKLDTTKVKEFLFHFPLYVGVKEVEIGVDSNAIIEPPTPYEKEGKLIFYGTSITQGGSASRPGMAYTNYLSRKLNLEHCNFGFSGNGLGEYEVAKMLSEIEKPLLYIIDYEANSGTNGRMVKSLDDFIKCLRESHSEVPILVVSRVPHLMDLLDESAGTLRNSLREFQRGTVEKFRSLGDNAIYFLDGYTLWDDDFDEYTVDFIHPTDLGFYFMGKGLEPIIREILNKH</sequence>
<dbReference type="InterPro" id="IPR013830">
    <property type="entry name" value="SGNH_hydro"/>
</dbReference>
<dbReference type="Gene3D" id="2.60.120.260">
    <property type="entry name" value="Galactose-binding domain-like"/>
    <property type="match status" value="1"/>
</dbReference>
<protein>
    <recommendedName>
        <fullName evidence="5">SGNH hydrolase-type esterase domain-containing protein</fullName>
    </recommendedName>
</protein>
<gene>
    <name evidence="3" type="ORF">DHW61_14750</name>
</gene>
<accession>A0A3D2XAM1</accession>
<dbReference type="CDD" id="cd01844">
    <property type="entry name" value="SGNH_hydrolase_like_6"/>
    <property type="match status" value="1"/>
</dbReference>
<dbReference type="InterPro" id="IPR032740">
    <property type="entry name" value="GxDLY"/>
</dbReference>
<dbReference type="Gene3D" id="3.40.50.1110">
    <property type="entry name" value="SGNH hydrolase"/>
    <property type="match status" value="1"/>
</dbReference>
<dbReference type="Proteomes" id="UP000262969">
    <property type="component" value="Unassembled WGS sequence"/>
</dbReference>
<proteinExistence type="predicted"/>
<dbReference type="InterPro" id="IPR036514">
    <property type="entry name" value="SGNH_hydro_sf"/>
</dbReference>
<evidence type="ECO:0000259" key="2">
    <source>
        <dbReference type="Pfam" id="PF14607"/>
    </source>
</evidence>
<dbReference type="Pfam" id="PF14607">
    <property type="entry name" value="GxDLY"/>
    <property type="match status" value="1"/>
</dbReference>
<dbReference type="Pfam" id="PF14606">
    <property type="entry name" value="Lipase_GDSL_3"/>
    <property type="match status" value="1"/>
</dbReference>
<evidence type="ECO:0000259" key="1">
    <source>
        <dbReference type="Pfam" id="PF14606"/>
    </source>
</evidence>
<comment type="caution">
    <text evidence="3">The sequence shown here is derived from an EMBL/GenBank/DDBJ whole genome shotgun (WGS) entry which is preliminary data.</text>
</comment>
<evidence type="ECO:0008006" key="5">
    <source>
        <dbReference type="Google" id="ProtNLM"/>
    </source>
</evidence>
<organism evidence="3 4">
    <name type="scientific">Lachnoclostridium phytofermentans</name>
    <dbReference type="NCBI Taxonomy" id="66219"/>
    <lineage>
        <taxon>Bacteria</taxon>
        <taxon>Bacillati</taxon>
        <taxon>Bacillota</taxon>
        <taxon>Clostridia</taxon>
        <taxon>Lachnospirales</taxon>
        <taxon>Lachnospiraceae</taxon>
    </lineage>
</organism>
<name>A0A3D2XAM1_9FIRM</name>
<dbReference type="SUPFAM" id="SSF52266">
    <property type="entry name" value="SGNH hydrolase"/>
    <property type="match status" value="1"/>
</dbReference>
<dbReference type="EMBL" id="DPVV01000489">
    <property type="protein sequence ID" value="HCL03643.1"/>
    <property type="molecule type" value="Genomic_DNA"/>
</dbReference>